<evidence type="ECO:0000313" key="2">
    <source>
        <dbReference type="EMBL" id="KZT50411.1"/>
    </source>
</evidence>
<sequence length="287" mass="32815">MGYSMAMLECSEVMKASAEDKWTPTSETRKEIRKELYCWLMNPGCANYAKGIFQAVQGHVRKHQERLKVPAHVYSTAAKEDILRTLISTQVSDRKKWMVDKLDKTLDQPLLMARKALVLSGAPFKFTTAHWVRLAFMRATLRFHSANAGQKVIDDFTNKLQNIPTVYWMYLDQCLRGIEDAMNHDKNLIHNKYTNRTERVGQPIQLRLDSSPKTTLETSMSGSGVQRPQHTRNEIERHIDEVSLVGSRMKIDEVSLVGSRMKIDEVSLVGSRMKIDEVSLGGREDED</sequence>
<protein>
    <submittedName>
        <fullName evidence="2">Uncharacterized protein</fullName>
    </submittedName>
</protein>
<proteinExistence type="predicted"/>
<dbReference type="Proteomes" id="UP000076842">
    <property type="component" value="Unassembled WGS sequence"/>
</dbReference>
<feature type="region of interest" description="Disordered" evidence="1">
    <location>
        <begin position="212"/>
        <end position="231"/>
    </location>
</feature>
<reference evidence="2 3" key="1">
    <citation type="journal article" date="2016" name="Mol. Biol. Evol.">
        <title>Comparative Genomics of Early-Diverging Mushroom-Forming Fungi Provides Insights into the Origins of Lignocellulose Decay Capabilities.</title>
        <authorList>
            <person name="Nagy L.G."/>
            <person name="Riley R."/>
            <person name="Tritt A."/>
            <person name="Adam C."/>
            <person name="Daum C."/>
            <person name="Floudas D."/>
            <person name="Sun H."/>
            <person name="Yadav J.S."/>
            <person name="Pangilinan J."/>
            <person name="Larsson K.H."/>
            <person name="Matsuura K."/>
            <person name="Barry K."/>
            <person name="Labutti K."/>
            <person name="Kuo R."/>
            <person name="Ohm R.A."/>
            <person name="Bhattacharya S.S."/>
            <person name="Shirouzu T."/>
            <person name="Yoshinaga Y."/>
            <person name="Martin F.M."/>
            <person name="Grigoriev I.V."/>
            <person name="Hibbett D.S."/>
        </authorList>
    </citation>
    <scope>NUCLEOTIDE SEQUENCE [LARGE SCALE GENOMIC DNA]</scope>
    <source>
        <strain evidence="2 3">HHB12733</strain>
    </source>
</reference>
<evidence type="ECO:0000313" key="3">
    <source>
        <dbReference type="Proteomes" id="UP000076842"/>
    </source>
</evidence>
<keyword evidence="3" id="KW-1185">Reference proteome</keyword>
<organism evidence="2 3">
    <name type="scientific">Calocera cornea HHB12733</name>
    <dbReference type="NCBI Taxonomy" id="1353952"/>
    <lineage>
        <taxon>Eukaryota</taxon>
        <taxon>Fungi</taxon>
        <taxon>Dikarya</taxon>
        <taxon>Basidiomycota</taxon>
        <taxon>Agaricomycotina</taxon>
        <taxon>Dacrymycetes</taxon>
        <taxon>Dacrymycetales</taxon>
        <taxon>Dacrymycetaceae</taxon>
        <taxon>Calocera</taxon>
    </lineage>
</organism>
<feature type="compositionally biased region" description="Polar residues" evidence="1">
    <location>
        <begin position="212"/>
        <end position="228"/>
    </location>
</feature>
<gene>
    <name evidence="2" type="ORF">CALCODRAFT_488728</name>
</gene>
<evidence type="ECO:0000256" key="1">
    <source>
        <dbReference type="SAM" id="MobiDB-lite"/>
    </source>
</evidence>
<name>A0A165C8R4_9BASI</name>
<dbReference type="AlphaFoldDB" id="A0A165C8R4"/>
<accession>A0A165C8R4</accession>
<dbReference type="EMBL" id="KV424179">
    <property type="protein sequence ID" value="KZT50411.1"/>
    <property type="molecule type" value="Genomic_DNA"/>
</dbReference>
<dbReference type="InParanoid" id="A0A165C8R4"/>